<dbReference type="EMBL" id="CP010086">
    <property type="protein sequence ID" value="AJH00659.1"/>
    <property type="molecule type" value="Genomic_DNA"/>
</dbReference>
<dbReference type="RefSeq" id="WP_041898557.1">
    <property type="nucleotide sequence ID" value="NZ_CP010086.2"/>
</dbReference>
<dbReference type="STRING" id="1520.LF65_04117"/>
<dbReference type="KEGG" id="cbei:LF65_04117"/>
<dbReference type="SMART" id="SM00062">
    <property type="entry name" value="PBPb"/>
    <property type="match status" value="1"/>
</dbReference>
<organism evidence="4 5">
    <name type="scientific">Clostridium beijerinckii</name>
    <name type="common">Clostridium MP</name>
    <dbReference type="NCBI Taxonomy" id="1520"/>
    <lineage>
        <taxon>Bacteria</taxon>
        <taxon>Bacillati</taxon>
        <taxon>Bacillota</taxon>
        <taxon>Clostridia</taxon>
        <taxon>Eubacteriales</taxon>
        <taxon>Clostridiaceae</taxon>
        <taxon>Clostridium</taxon>
    </lineage>
</organism>
<evidence type="ECO:0000313" key="4">
    <source>
        <dbReference type="EMBL" id="AJH00659.1"/>
    </source>
</evidence>
<dbReference type="Proteomes" id="UP000031866">
    <property type="component" value="Chromosome"/>
</dbReference>
<reference evidence="5" key="1">
    <citation type="submission" date="2014-12" db="EMBL/GenBank/DDBJ databases">
        <title>Genome sequence of Clostridium beijerinckii strain 59B.</title>
        <authorList>
            <person name="Little G.T."/>
            <person name="Minton N.P."/>
        </authorList>
    </citation>
    <scope>NUCLEOTIDE SEQUENCE [LARGE SCALE GENOMIC DNA]</scope>
    <source>
        <strain evidence="5">59B</strain>
    </source>
</reference>
<protein>
    <submittedName>
        <fullName evidence="4">ABC transporter substrate-binding protein</fullName>
    </submittedName>
</protein>
<evidence type="ECO:0000313" key="5">
    <source>
        <dbReference type="Proteomes" id="UP000031866"/>
    </source>
</evidence>
<feature type="domain" description="Solute-binding protein family 3/N-terminal" evidence="3">
    <location>
        <begin position="47"/>
        <end position="274"/>
    </location>
</feature>
<dbReference type="Pfam" id="PF00497">
    <property type="entry name" value="SBP_bac_3"/>
    <property type="match status" value="1"/>
</dbReference>
<dbReference type="OrthoDB" id="115856at2"/>
<evidence type="ECO:0000256" key="1">
    <source>
        <dbReference type="ARBA" id="ARBA00022729"/>
    </source>
</evidence>
<dbReference type="PANTHER" id="PTHR35936">
    <property type="entry name" value="MEMBRANE-BOUND LYTIC MUREIN TRANSGLYCOSYLASE F"/>
    <property type="match status" value="1"/>
</dbReference>
<dbReference type="PANTHER" id="PTHR35936:SF17">
    <property type="entry name" value="ARGININE-BINDING EXTRACELLULAR PROTEIN ARTP"/>
    <property type="match status" value="1"/>
</dbReference>
<keyword evidence="2" id="KW-0812">Transmembrane</keyword>
<dbReference type="Gene3D" id="3.40.190.10">
    <property type="entry name" value="Periplasmic binding protein-like II"/>
    <property type="match status" value="2"/>
</dbReference>
<evidence type="ECO:0000259" key="3">
    <source>
        <dbReference type="SMART" id="SM00062"/>
    </source>
</evidence>
<dbReference type="InterPro" id="IPR001638">
    <property type="entry name" value="Solute-binding_3/MltF_N"/>
</dbReference>
<name>A0A0B5QUS2_CLOBE</name>
<dbReference type="AlphaFoldDB" id="A0A0B5QUS2"/>
<accession>A0A0B5QUS2</accession>
<feature type="transmembrane region" description="Helical" evidence="2">
    <location>
        <begin position="6"/>
        <end position="23"/>
    </location>
</feature>
<keyword evidence="1" id="KW-0732">Signal</keyword>
<proteinExistence type="predicted"/>
<keyword evidence="2" id="KW-1133">Transmembrane helix</keyword>
<evidence type="ECO:0000256" key="2">
    <source>
        <dbReference type="SAM" id="Phobius"/>
    </source>
</evidence>
<gene>
    <name evidence="4" type="ORF">LF65_04117</name>
</gene>
<dbReference type="CDD" id="cd13530">
    <property type="entry name" value="PBP2_peptides_like"/>
    <property type="match status" value="1"/>
</dbReference>
<keyword evidence="2" id="KW-0472">Membrane</keyword>
<dbReference type="SUPFAM" id="SSF53850">
    <property type="entry name" value="Periplasmic binding protein-like II"/>
    <property type="match status" value="1"/>
</dbReference>
<sequence>MKKIFTSIVIINIIGIIIGLMIAPRETIMANSSIEKDRLEMIKEKGIITIAAPSKEIPLFWINPETNKMSGIDADIITEITRRLGINKVEIKKVIFADLLNKFNADDSIDMAVGGIFITPESEKLVAFTKPLYKELETVIVPRFSKINFMSDLKNAVIGVEKGTIFEDLAKKWKKNNLIKDALSLDSTTDLFNAISSGKIDAGLADSIIINYYIKEKDPLLRQLKGYTPELQGVMGIAVKKDDVFLLNVLNKAINDMKADGALYSILVKNGLDKNNMISN</sequence>